<dbReference type="AlphaFoldDB" id="E7S0S8"/>
<protein>
    <submittedName>
        <fullName evidence="1">NosL</fullName>
    </submittedName>
</protein>
<dbReference type="EMBL" id="AEQP01000024">
    <property type="protein sequence ID" value="EFV93743.1"/>
    <property type="molecule type" value="Genomic_DNA"/>
</dbReference>
<accession>E7S0S8</accession>
<gene>
    <name evidence="1" type="ORF">HMPREF0551_2639</name>
</gene>
<reference evidence="1 2" key="1">
    <citation type="submission" date="2010-12" db="EMBL/GenBank/DDBJ databases">
        <authorList>
            <person name="Muzny D."/>
            <person name="Qin X."/>
            <person name="Deng J."/>
            <person name="Jiang H."/>
            <person name="Liu Y."/>
            <person name="Qu J."/>
            <person name="Song X.-Z."/>
            <person name="Zhang L."/>
            <person name="Thornton R."/>
            <person name="Coyle M."/>
            <person name="Francisco L."/>
            <person name="Jackson L."/>
            <person name="Javaid M."/>
            <person name="Korchina V."/>
            <person name="Kovar C."/>
            <person name="Mata R."/>
            <person name="Mathew T."/>
            <person name="Ngo R."/>
            <person name="Nguyen L."/>
            <person name="Nguyen N."/>
            <person name="Okwuonu G."/>
            <person name="Ongeri F."/>
            <person name="Pham C."/>
            <person name="Simmons D."/>
            <person name="Wilczek-Boney K."/>
            <person name="Hale W."/>
            <person name="Jakkamsetti A."/>
            <person name="Pham P."/>
            <person name="Ruth R."/>
            <person name="San Lucas F."/>
            <person name="Warren J."/>
            <person name="Zhang J."/>
            <person name="Zhao Z."/>
            <person name="Zhou C."/>
            <person name="Zhu D."/>
            <person name="Lee S."/>
            <person name="Bess C."/>
            <person name="Blankenburg K."/>
            <person name="Forbes L."/>
            <person name="Fu Q."/>
            <person name="Gubbala S."/>
            <person name="Hirani K."/>
            <person name="Jayaseelan J.C."/>
            <person name="Lara F."/>
            <person name="Munidasa M."/>
            <person name="Palculict T."/>
            <person name="Patil S."/>
            <person name="Pu L.-L."/>
            <person name="Saada N."/>
            <person name="Tang L."/>
            <person name="Weissenberger G."/>
            <person name="Zhu Y."/>
            <person name="Hemphill L."/>
            <person name="Shang Y."/>
            <person name="Youmans B."/>
            <person name="Ayvaz T."/>
            <person name="Ross M."/>
            <person name="Santibanez J."/>
            <person name="Aqrawi P."/>
            <person name="Gross S."/>
            <person name="Joshi V."/>
            <person name="Fowler G."/>
            <person name="Nazareth L."/>
            <person name="Reid J."/>
            <person name="Worley K."/>
            <person name="Petrosino J."/>
            <person name="Highlander S."/>
            <person name="Gibbs R."/>
        </authorList>
    </citation>
    <scope>NUCLEOTIDE SEQUENCE [LARGE SCALE GENOMIC DNA]</scope>
    <source>
        <strain evidence="1 2">ATCC 51599</strain>
    </source>
</reference>
<dbReference type="RefSeq" id="WP_005675128.1">
    <property type="nucleotide sequence ID" value="NZ_CP146288.1"/>
</dbReference>
<dbReference type="Pfam" id="PF05573">
    <property type="entry name" value="NosL"/>
    <property type="match status" value="1"/>
</dbReference>
<dbReference type="eggNOG" id="COG4314">
    <property type="taxonomic scope" value="Bacteria"/>
</dbReference>
<sequence length="198" mass="21827">MKKPSMRYRCRCCNPQSAGDALRHDRRQLMMGLMALAALPVLGACDKEGEKAASVAPVEISQDTACELDGMLLVDYPGPKGQIHFADTPEPAFYCDTMEVLNTLMHPEEVRKITAVYVQDMGKADWDHPEGHWIDARTAIYVEGSSRLGSMGPTFGSFSNEEDAKAFIAKYGGKLLHMKDITPEMVDLRGGANMDHSM</sequence>
<dbReference type="PANTHER" id="PTHR41247:SF1">
    <property type="entry name" value="HTH-TYPE TRANSCRIPTIONAL REPRESSOR YCNK"/>
    <property type="match status" value="1"/>
</dbReference>
<proteinExistence type="predicted"/>
<dbReference type="STRING" id="887898.HMPREF0551_2639"/>
<dbReference type="InterPro" id="IPR008719">
    <property type="entry name" value="N2O_reductase_NosL"/>
</dbReference>
<dbReference type="PANTHER" id="PTHR41247">
    <property type="entry name" value="HTH-TYPE TRANSCRIPTIONAL REPRESSOR YCNK"/>
    <property type="match status" value="1"/>
</dbReference>
<dbReference type="HOGENOM" id="CLU_096026_0_2_4"/>
<keyword evidence="2" id="KW-1185">Reference proteome</keyword>
<evidence type="ECO:0000313" key="1">
    <source>
        <dbReference type="EMBL" id="EFV93743.1"/>
    </source>
</evidence>
<organism evidence="1 2">
    <name type="scientific">Lautropia mirabilis ATCC 51599</name>
    <dbReference type="NCBI Taxonomy" id="887898"/>
    <lineage>
        <taxon>Bacteria</taxon>
        <taxon>Pseudomonadati</taxon>
        <taxon>Pseudomonadota</taxon>
        <taxon>Betaproteobacteria</taxon>
        <taxon>Burkholderiales</taxon>
        <taxon>Burkholderiaceae</taxon>
        <taxon>Lautropia</taxon>
    </lineage>
</organism>
<comment type="caution">
    <text evidence="1">The sequence shown here is derived from an EMBL/GenBank/DDBJ whole genome shotgun (WGS) entry which is preliminary data.</text>
</comment>
<dbReference type="Proteomes" id="UP000011021">
    <property type="component" value="Unassembled WGS sequence"/>
</dbReference>
<evidence type="ECO:0000313" key="2">
    <source>
        <dbReference type="Proteomes" id="UP000011021"/>
    </source>
</evidence>
<dbReference type="Gene3D" id="3.30.70.2050">
    <property type="match status" value="1"/>
</dbReference>
<dbReference type="SUPFAM" id="SSF160387">
    <property type="entry name" value="NosL/MerB-like"/>
    <property type="match status" value="1"/>
</dbReference>
<dbReference type="Gene3D" id="3.30.70.2060">
    <property type="match status" value="1"/>
</dbReference>
<name>E7S0S8_9BURK</name>